<dbReference type="Proteomes" id="UP001295444">
    <property type="component" value="Chromosome 03"/>
</dbReference>
<dbReference type="GO" id="GO:0009311">
    <property type="term" value="P:oligosaccharide metabolic process"/>
    <property type="evidence" value="ECO:0007669"/>
    <property type="project" value="TreeGrafter"/>
</dbReference>
<evidence type="ECO:0000256" key="9">
    <source>
        <dbReference type="ARBA" id="ARBA00023136"/>
    </source>
</evidence>
<evidence type="ECO:0000256" key="10">
    <source>
        <dbReference type="ARBA" id="ARBA00023157"/>
    </source>
</evidence>
<dbReference type="GO" id="GO:0003828">
    <property type="term" value="F:alpha-N-acetylneuraminate alpha-2,8-sialyltransferase activity"/>
    <property type="evidence" value="ECO:0007669"/>
    <property type="project" value="TreeGrafter"/>
</dbReference>
<comment type="similarity">
    <text evidence="2">Belongs to the glycosyltransferase 29 family.</text>
</comment>
<evidence type="ECO:0000256" key="7">
    <source>
        <dbReference type="ARBA" id="ARBA00022989"/>
    </source>
</evidence>
<keyword evidence="11" id="KW-0325">Glycoprotein</keyword>
<evidence type="ECO:0000256" key="8">
    <source>
        <dbReference type="ARBA" id="ARBA00023034"/>
    </source>
</evidence>
<gene>
    <name evidence="14" type="ORF">PECUL_23A057765</name>
</gene>
<dbReference type="InterPro" id="IPR012163">
    <property type="entry name" value="Sialyl_trans"/>
</dbReference>
<evidence type="ECO:0000256" key="6">
    <source>
        <dbReference type="ARBA" id="ARBA00022968"/>
    </source>
</evidence>
<evidence type="ECO:0000256" key="5">
    <source>
        <dbReference type="ARBA" id="ARBA00022692"/>
    </source>
</evidence>
<dbReference type="InterPro" id="IPR001675">
    <property type="entry name" value="Glyco_trans_29"/>
</dbReference>
<protein>
    <submittedName>
        <fullName evidence="14">Alpha-2,8-sialyltransferase 8F, partial</fullName>
    </submittedName>
</protein>
<evidence type="ECO:0000313" key="15">
    <source>
        <dbReference type="Proteomes" id="UP001295444"/>
    </source>
</evidence>
<dbReference type="PANTHER" id="PTHR11987:SF29">
    <property type="entry name" value="ALPHA-2,8-SIALYLTRANSFERASE 8F"/>
    <property type="match status" value="1"/>
</dbReference>
<evidence type="ECO:0000256" key="13">
    <source>
        <dbReference type="SAM" id="Phobius"/>
    </source>
</evidence>
<keyword evidence="6" id="KW-0735">Signal-anchor</keyword>
<feature type="transmembrane region" description="Helical" evidence="13">
    <location>
        <begin position="7"/>
        <end position="24"/>
    </location>
</feature>
<proteinExistence type="inferred from homology"/>
<keyword evidence="5 13" id="KW-0812">Transmembrane</keyword>
<organism evidence="14 15">
    <name type="scientific">Pelobates cultripes</name>
    <name type="common">Western spadefoot toad</name>
    <dbReference type="NCBI Taxonomy" id="61616"/>
    <lineage>
        <taxon>Eukaryota</taxon>
        <taxon>Metazoa</taxon>
        <taxon>Chordata</taxon>
        <taxon>Craniata</taxon>
        <taxon>Vertebrata</taxon>
        <taxon>Euteleostomi</taxon>
        <taxon>Amphibia</taxon>
        <taxon>Batrachia</taxon>
        <taxon>Anura</taxon>
        <taxon>Pelobatoidea</taxon>
        <taxon>Pelobatidae</taxon>
        <taxon>Pelobates</taxon>
    </lineage>
</organism>
<evidence type="ECO:0000256" key="2">
    <source>
        <dbReference type="ARBA" id="ARBA00006003"/>
    </source>
</evidence>
<dbReference type="FunFam" id="3.90.1480.20:FF:000001">
    <property type="entry name" value="ST8 alpha-N-acetyl-neuraminide alpha-2,8-sialyltransferase 2"/>
    <property type="match status" value="1"/>
</dbReference>
<evidence type="ECO:0000313" key="14">
    <source>
        <dbReference type="EMBL" id="CAH2272432.1"/>
    </source>
</evidence>
<keyword evidence="15" id="KW-1185">Reference proteome</keyword>
<dbReference type="PANTHER" id="PTHR11987">
    <property type="entry name" value="ALPHA-2,8-SIALYLTRANSFERASE"/>
    <property type="match status" value="1"/>
</dbReference>
<dbReference type="AlphaFoldDB" id="A0AAD1VW30"/>
<dbReference type="InterPro" id="IPR038578">
    <property type="entry name" value="GT29-like_sf"/>
</dbReference>
<evidence type="ECO:0000256" key="3">
    <source>
        <dbReference type="ARBA" id="ARBA00022676"/>
    </source>
</evidence>
<keyword evidence="9 13" id="KW-0472">Membrane</keyword>
<comment type="subcellular location">
    <subcellularLocation>
        <location evidence="1">Golgi apparatus membrane</location>
        <topology evidence="1">Single-pass type II membrane protein</topology>
    </subcellularLocation>
</comment>
<dbReference type="Gene3D" id="3.90.1480.20">
    <property type="entry name" value="Glycosyl transferase family 29"/>
    <property type="match status" value="1"/>
</dbReference>
<reference evidence="14" key="1">
    <citation type="submission" date="2022-03" db="EMBL/GenBank/DDBJ databases">
        <authorList>
            <person name="Alioto T."/>
            <person name="Alioto T."/>
            <person name="Gomez Garrido J."/>
        </authorList>
    </citation>
    <scope>NUCLEOTIDE SEQUENCE</scope>
</reference>
<keyword evidence="7 13" id="KW-1133">Transmembrane helix</keyword>
<dbReference type="InterPro" id="IPR050943">
    <property type="entry name" value="Glycosyltr_29_Sialyltrsf"/>
</dbReference>
<dbReference type="CDD" id="cd23971">
    <property type="entry name" value="GT29_ST8SIA_mono"/>
    <property type="match status" value="1"/>
</dbReference>
<sequence>MAFRRCRFLYLFMFLFFVAFYGFITSIQERAHYCIITQGQIRWLPGRTCQNIKKSVIRTPLQKYKLNDLMKQVKSLQRCPWSVNTKAMKAIRSELRACCNASHNLLVTKANTHIGENITYETQRDRNIVITEKIYKMLPEVSPFREKLYRRCAVVGNGGSLLNSCCGSEIDQADFVFRFNLPPMNYSYDIGRKTDLVTANPSILHNSYSKLNAQRKPFMDLLKVYEPALIVIPAFSFPSSTDVSFRVFYTLQDFESQQKLAFFHPDYLMKLALYWKDKGLTARRLSSGLMIVSTALELCEEVTLYGFWPFSRGATGKPIPHHYYDNRIPKPGFHAMPDEFFFYTKMHSKEILKLRIGRCF</sequence>
<evidence type="ECO:0000256" key="4">
    <source>
        <dbReference type="ARBA" id="ARBA00022679"/>
    </source>
</evidence>
<dbReference type="GO" id="GO:0000139">
    <property type="term" value="C:Golgi membrane"/>
    <property type="evidence" value="ECO:0007669"/>
    <property type="project" value="UniProtKB-SubCell"/>
</dbReference>
<evidence type="ECO:0000256" key="12">
    <source>
        <dbReference type="PIRSR" id="PIRSR005557-2"/>
    </source>
</evidence>
<dbReference type="PIRSF" id="PIRSF005557">
    <property type="entry name" value="Sialyl_trans"/>
    <property type="match status" value="1"/>
</dbReference>
<accession>A0AAD1VW30</accession>
<keyword evidence="3" id="KW-0328">Glycosyltransferase</keyword>
<dbReference type="Pfam" id="PF00777">
    <property type="entry name" value="Glyco_transf_29"/>
    <property type="match status" value="1"/>
</dbReference>
<feature type="disulfide bond" evidence="12">
    <location>
        <begin position="152"/>
        <end position="299"/>
    </location>
</feature>
<dbReference type="GO" id="GO:0006491">
    <property type="term" value="P:N-glycan processing"/>
    <property type="evidence" value="ECO:0007669"/>
    <property type="project" value="TreeGrafter"/>
</dbReference>
<evidence type="ECO:0000256" key="1">
    <source>
        <dbReference type="ARBA" id="ARBA00004323"/>
    </source>
</evidence>
<evidence type="ECO:0000256" key="11">
    <source>
        <dbReference type="ARBA" id="ARBA00023180"/>
    </source>
</evidence>
<keyword evidence="4" id="KW-0808">Transferase</keyword>
<keyword evidence="8" id="KW-0333">Golgi apparatus</keyword>
<name>A0AAD1VW30_PELCU</name>
<keyword evidence="10" id="KW-1015">Disulfide bond</keyword>
<dbReference type="EMBL" id="OW240914">
    <property type="protein sequence ID" value="CAH2272432.1"/>
    <property type="molecule type" value="Genomic_DNA"/>
</dbReference>